<feature type="transmembrane region" description="Helical" evidence="1">
    <location>
        <begin position="290"/>
        <end position="308"/>
    </location>
</feature>
<name>A0AA90UI95_9BACT</name>
<feature type="transmembrane region" description="Helical" evidence="1">
    <location>
        <begin position="33"/>
        <end position="54"/>
    </location>
</feature>
<feature type="transmembrane region" description="Helical" evidence="1">
    <location>
        <begin position="259"/>
        <end position="278"/>
    </location>
</feature>
<sequence length="329" mass="38592">MEKLKKRDYSIDILKFFAVFLIINSHMDICYPRFSILATGGAIGDCLFLFASGYTLFWKQPTRFDNWYKRRINRIYPSVIMCALVGALVTWSSIIPVLKFGGGEFVLFIMLYYVLLFFIQKYLIDKLPLVVGLVVSISLIVYILWFPYKFETSSKGLYGVTTLYRWIPYFGFMLMGAFVGLKTKISTVKKKCRWYDLMLFVVSLGTFYGIQFVAKKHIEVAPFQIITLFPLAGVIYYFYKLCNASWFEKIYSNKYGNVIVMAVSGLCLESYLIQYYLFTDKLNSLFPLNIPLIMLYVLIVSYICRCLARFFSQTFRTEEYEWKKIFEII</sequence>
<evidence type="ECO:0000313" key="3">
    <source>
        <dbReference type="EMBL" id="MQN14220.1"/>
    </source>
</evidence>
<feature type="transmembrane region" description="Helical" evidence="1">
    <location>
        <begin position="166"/>
        <end position="182"/>
    </location>
</feature>
<comment type="caution">
    <text evidence="3">The sequence shown here is derived from an EMBL/GenBank/DDBJ whole genome shotgun (WGS) entry which is preliminary data.</text>
</comment>
<dbReference type="Proteomes" id="UP000442105">
    <property type="component" value="Unassembled WGS sequence"/>
</dbReference>
<feature type="transmembrane region" description="Helical" evidence="1">
    <location>
        <begin position="220"/>
        <end position="239"/>
    </location>
</feature>
<protein>
    <submittedName>
        <fullName evidence="3">Acyltransferase family protein</fullName>
    </submittedName>
</protein>
<dbReference type="EMBL" id="VZCW01000394">
    <property type="protein sequence ID" value="MQN14220.1"/>
    <property type="molecule type" value="Genomic_DNA"/>
</dbReference>
<keyword evidence="3" id="KW-0808">Transferase</keyword>
<dbReference type="GO" id="GO:0016747">
    <property type="term" value="F:acyltransferase activity, transferring groups other than amino-acyl groups"/>
    <property type="evidence" value="ECO:0007669"/>
    <property type="project" value="InterPro"/>
</dbReference>
<evidence type="ECO:0000313" key="4">
    <source>
        <dbReference type="Proteomes" id="UP000442105"/>
    </source>
</evidence>
<dbReference type="InterPro" id="IPR002656">
    <property type="entry name" value="Acyl_transf_3_dom"/>
</dbReference>
<evidence type="ECO:0000256" key="1">
    <source>
        <dbReference type="SAM" id="Phobius"/>
    </source>
</evidence>
<keyword evidence="1" id="KW-0472">Membrane</keyword>
<dbReference type="AlphaFoldDB" id="A0AA90UI95"/>
<dbReference type="Pfam" id="PF01757">
    <property type="entry name" value="Acyl_transf_3"/>
    <property type="match status" value="1"/>
</dbReference>
<evidence type="ECO:0000259" key="2">
    <source>
        <dbReference type="Pfam" id="PF01757"/>
    </source>
</evidence>
<proteinExistence type="predicted"/>
<dbReference type="RefSeq" id="WP_153129558.1">
    <property type="nucleotide sequence ID" value="NZ_VZCW01000394.1"/>
</dbReference>
<reference evidence="4" key="1">
    <citation type="submission" date="2019-09" db="EMBL/GenBank/DDBJ databases">
        <title>Distinct polysaccharide growth profiles of human intestinal Prevotella copri isolates.</title>
        <authorList>
            <person name="Fehlner-Peach H."/>
            <person name="Magnabosco C."/>
            <person name="Raghavan V."/>
            <person name="Scher J.U."/>
            <person name="Tett A."/>
            <person name="Cox L.M."/>
            <person name="Gottsegen C."/>
            <person name="Watters A."/>
            <person name="Wiltshire- Gordon J.D."/>
            <person name="Segata N."/>
            <person name="Bonneau R."/>
            <person name="Littman D.R."/>
        </authorList>
    </citation>
    <scope>NUCLEOTIDE SEQUENCE [LARGE SCALE GENOMIC DNA]</scope>
    <source>
        <strain evidence="4">iAQ1179</strain>
    </source>
</reference>
<keyword evidence="1" id="KW-0812">Transmembrane</keyword>
<gene>
    <name evidence="3" type="ORF">F7D95_15820</name>
</gene>
<feature type="transmembrane region" description="Helical" evidence="1">
    <location>
        <begin position="194"/>
        <end position="214"/>
    </location>
</feature>
<organism evidence="3 4">
    <name type="scientific">Segatella copri</name>
    <dbReference type="NCBI Taxonomy" id="165179"/>
    <lineage>
        <taxon>Bacteria</taxon>
        <taxon>Pseudomonadati</taxon>
        <taxon>Bacteroidota</taxon>
        <taxon>Bacteroidia</taxon>
        <taxon>Bacteroidales</taxon>
        <taxon>Prevotellaceae</taxon>
        <taxon>Segatella</taxon>
    </lineage>
</organism>
<keyword evidence="3" id="KW-0012">Acyltransferase</keyword>
<feature type="transmembrane region" description="Helical" evidence="1">
    <location>
        <begin position="100"/>
        <end position="120"/>
    </location>
</feature>
<keyword evidence="1" id="KW-1133">Transmembrane helix</keyword>
<accession>A0AA90UI95</accession>
<feature type="domain" description="Acyltransferase 3" evidence="2">
    <location>
        <begin position="9"/>
        <end position="304"/>
    </location>
</feature>
<feature type="transmembrane region" description="Helical" evidence="1">
    <location>
        <begin position="75"/>
        <end position="94"/>
    </location>
</feature>
<feature type="transmembrane region" description="Helical" evidence="1">
    <location>
        <begin position="127"/>
        <end position="146"/>
    </location>
</feature>
<feature type="transmembrane region" description="Helical" evidence="1">
    <location>
        <begin position="9"/>
        <end position="27"/>
    </location>
</feature>